<reference evidence="1 2" key="1">
    <citation type="journal article" date="2018" name="Front. Plant Sci.">
        <title>Red Clover (Trifolium pratense) and Zigzag Clover (T. medium) - A Picture of Genomic Similarities and Differences.</title>
        <authorList>
            <person name="Dluhosova J."/>
            <person name="Istvanek J."/>
            <person name="Nedelnik J."/>
            <person name="Repkova J."/>
        </authorList>
    </citation>
    <scope>NUCLEOTIDE SEQUENCE [LARGE SCALE GENOMIC DNA]</scope>
    <source>
        <strain evidence="2">cv. 10/8</strain>
        <tissue evidence="1">Leaf</tissue>
    </source>
</reference>
<evidence type="ECO:0000313" key="1">
    <source>
        <dbReference type="EMBL" id="MCI88681.1"/>
    </source>
</evidence>
<keyword evidence="2" id="KW-1185">Reference proteome</keyword>
<name>A0A392VNX2_9FABA</name>
<feature type="non-terminal residue" evidence="1">
    <location>
        <position position="1"/>
    </location>
</feature>
<dbReference type="EMBL" id="LXQA011199687">
    <property type="protein sequence ID" value="MCI88681.1"/>
    <property type="molecule type" value="Genomic_DNA"/>
</dbReference>
<accession>A0A392VNX2</accession>
<organism evidence="1 2">
    <name type="scientific">Trifolium medium</name>
    <dbReference type="NCBI Taxonomy" id="97028"/>
    <lineage>
        <taxon>Eukaryota</taxon>
        <taxon>Viridiplantae</taxon>
        <taxon>Streptophyta</taxon>
        <taxon>Embryophyta</taxon>
        <taxon>Tracheophyta</taxon>
        <taxon>Spermatophyta</taxon>
        <taxon>Magnoliopsida</taxon>
        <taxon>eudicotyledons</taxon>
        <taxon>Gunneridae</taxon>
        <taxon>Pentapetalae</taxon>
        <taxon>rosids</taxon>
        <taxon>fabids</taxon>
        <taxon>Fabales</taxon>
        <taxon>Fabaceae</taxon>
        <taxon>Papilionoideae</taxon>
        <taxon>50 kb inversion clade</taxon>
        <taxon>NPAAA clade</taxon>
        <taxon>Hologalegina</taxon>
        <taxon>IRL clade</taxon>
        <taxon>Trifolieae</taxon>
        <taxon>Trifolium</taxon>
    </lineage>
</organism>
<proteinExistence type="predicted"/>
<dbReference type="Proteomes" id="UP000265520">
    <property type="component" value="Unassembled WGS sequence"/>
</dbReference>
<evidence type="ECO:0000313" key="2">
    <source>
        <dbReference type="Proteomes" id="UP000265520"/>
    </source>
</evidence>
<comment type="caution">
    <text evidence="1">The sequence shown here is derived from an EMBL/GenBank/DDBJ whole genome shotgun (WGS) entry which is preliminary data.</text>
</comment>
<protein>
    <submittedName>
        <fullName evidence="1">Uncharacterized protein</fullName>
    </submittedName>
</protein>
<sequence>AMRNRLGRKGQQGVKLVGKEVQDHHLLKHKKNNKVNFLMLRISW</sequence>
<dbReference type="AlphaFoldDB" id="A0A392VNX2"/>